<dbReference type="RefSeq" id="WP_246948048.1">
    <property type="nucleotide sequence ID" value="NZ_JALKII010000001.1"/>
</dbReference>
<evidence type="ECO:0000313" key="2">
    <source>
        <dbReference type="EMBL" id="MCK0536603.1"/>
    </source>
</evidence>
<organism evidence="2 3">
    <name type="scientific">Alcanivorax quisquiliarum</name>
    <dbReference type="NCBI Taxonomy" id="2933565"/>
    <lineage>
        <taxon>Bacteria</taxon>
        <taxon>Pseudomonadati</taxon>
        <taxon>Pseudomonadota</taxon>
        <taxon>Gammaproteobacteria</taxon>
        <taxon>Oceanospirillales</taxon>
        <taxon>Alcanivoracaceae</taxon>
        <taxon>Alcanivorax</taxon>
    </lineage>
</organism>
<feature type="region of interest" description="Disordered" evidence="1">
    <location>
        <begin position="175"/>
        <end position="198"/>
    </location>
</feature>
<dbReference type="Proteomes" id="UP001165524">
    <property type="component" value="Unassembled WGS sequence"/>
</dbReference>
<evidence type="ECO:0000313" key="3">
    <source>
        <dbReference type="Proteomes" id="UP001165524"/>
    </source>
</evidence>
<feature type="region of interest" description="Disordered" evidence="1">
    <location>
        <begin position="402"/>
        <end position="426"/>
    </location>
</feature>
<dbReference type="InterPro" id="IPR007139">
    <property type="entry name" value="DUF349"/>
</dbReference>
<proteinExistence type="predicted"/>
<reference evidence="2" key="1">
    <citation type="submission" date="2022-04" db="EMBL/GenBank/DDBJ databases">
        <title>Alcanivorax sp. CY1518 draft genome sequence.</title>
        <authorList>
            <person name="Zhao G."/>
            <person name="An M."/>
        </authorList>
    </citation>
    <scope>NUCLEOTIDE SEQUENCE</scope>
    <source>
        <strain evidence="2">CY1518</strain>
    </source>
</reference>
<sequence length="883" mass="98515">MLGKLFRPRWQHQNADQRLRAVTELSLDQPQSHGILASLAREDSAITVRAGAASRLTDINLLAQLSHQDSSDTVRDAASTQLQRLLAGIAEHSPALAPRLQQLQQTDDPAILLFVARNSPEAACRLAAAERISAPEQLLDIALHGADAALRIAAAERIADTALLRRLVREGRDKRVQQSAREKLRQHQQSAQAEEERSQSRAAVLAELAQHGGRVVDALYRARLTQLQQQWAQAAADASDDELQQFAQAEARCLAKADELDRQLAEDARRQAMQAEQHAAVDGLAALQQEVTEDLLQEQLGSLRAAVALQQHRWEAATEEFAAEPPLAERFAALQQQWQALLDTTEAVAAAADRLTALADALSAAPNDESLRTEATDWLHRWPANTPHPAPLAALAQALAPAVQPPRKAAPADGRTEGKSAPHSAPRQALDNLLGAIQRELRQRNLRHANRLWQKAEAMLTEQPDDSRQARLEKLRPELDELRDWHAFAAEPKKIELCERMEALTQQTLDPAEKATAIQALHDEWRSLMSSNQDIDQRLWDRFKAASDLAYEPCREHFREQDAERAENLARRVALCDQLAQLLEKIQAQPESIDWPAMFAIRRQAPEEFRNHQPVRFTDARNASRRFSQLLGALDEQLKQTSERHAQSLGELCDAADALLAMDDTQAATTQAKQLQQRWKQAGWVHPQPYRALHRRFRKTCDALFARLQADRDAARASQAEEKAQLEQALQHFSDALPTLATAQLREQIQAVEALPCPRPLVRQRDQLLARAREQLAALPRRQLCQQLQERVSAAPEAPEQTPAQRELAVALEVSAQAPSPEDARAERLRWQLEKLPEAMKRATPDQLEECSRLLEDAAPVLDAGLAPAIRSRLLQALAHLAP</sequence>
<dbReference type="Pfam" id="PF03993">
    <property type="entry name" value="DUF349"/>
    <property type="match status" value="2"/>
</dbReference>
<name>A0ABT0E458_9GAMM</name>
<keyword evidence="3" id="KW-1185">Reference proteome</keyword>
<accession>A0ABT0E458</accession>
<gene>
    <name evidence="2" type="ORF">MU846_02675</name>
</gene>
<dbReference type="EMBL" id="JALKII010000001">
    <property type="protein sequence ID" value="MCK0536603.1"/>
    <property type="molecule type" value="Genomic_DNA"/>
</dbReference>
<comment type="caution">
    <text evidence="2">The sequence shown here is derived from an EMBL/GenBank/DDBJ whole genome shotgun (WGS) entry which is preliminary data.</text>
</comment>
<protein>
    <submittedName>
        <fullName evidence="2">DUF349 domain-containing protein</fullName>
    </submittedName>
</protein>
<feature type="compositionally biased region" description="Basic and acidic residues" evidence="1">
    <location>
        <begin position="175"/>
        <end position="185"/>
    </location>
</feature>
<evidence type="ECO:0000256" key="1">
    <source>
        <dbReference type="SAM" id="MobiDB-lite"/>
    </source>
</evidence>